<evidence type="ECO:0000256" key="7">
    <source>
        <dbReference type="ARBA" id="ARBA00023128"/>
    </source>
</evidence>
<dbReference type="InterPro" id="IPR018108">
    <property type="entry name" value="MCP_transmembrane"/>
</dbReference>
<name>A0A8S1M9F9_PARPR</name>
<sequence>MSESIYKVRTQKYFKPILETQIIGISRVILGLPIDHVFDRFKTLLQAENTQSSIKQLFKDTYRRNGVLKGVFAGFSSQISIQLFKQYYRWPMMILIPKYYKELLPNTWIDNHPALHKGLAGATIALFESFVTCPLERIKCQLMTQHQSKSIFRQLWKNERSLSHFVRNLYTGMEAMVLKQVVSWTNYLYWDHKIRYFFKESPSQALTLPQIAMCSLLTAIPNILLVQPFDAVKTAYQMEKNGNYKQLTIPQAFVKVYKDRGFIGYYAGWQFRLSQFIIQAALSTPVMDYLERLHGLPNEL</sequence>
<organism evidence="10 11">
    <name type="scientific">Paramecium primaurelia</name>
    <dbReference type="NCBI Taxonomy" id="5886"/>
    <lineage>
        <taxon>Eukaryota</taxon>
        <taxon>Sar</taxon>
        <taxon>Alveolata</taxon>
        <taxon>Ciliophora</taxon>
        <taxon>Intramacronucleata</taxon>
        <taxon>Oligohymenophorea</taxon>
        <taxon>Peniculida</taxon>
        <taxon>Parameciidae</taxon>
        <taxon>Paramecium</taxon>
    </lineage>
</organism>
<feature type="repeat" description="Solcar" evidence="8">
    <location>
        <begin position="112"/>
        <end position="197"/>
    </location>
</feature>
<keyword evidence="5" id="KW-0999">Mitochondrion inner membrane</keyword>
<evidence type="ECO:0000256" key="1">
    <source>
        <dbReference type="ARBA" id="ARBA00004448"/>
    </source>
</evidence>
<dbReference type="Pfam" id="PF00153">
    <property type="entry name" value="Mito_carr"/>
    <property type="match status" value="2"/>
</dbReference>
<dbReference type="Proteomes" id="UP000688137">
    <property type="component" value="Unassembled WGS sequence"/>
</dbReference>
<dbReference type="PANTHER" id="PTHR46356">
    <property type="entry name" value="MITOCHONDRIAL 2-OXODICARBOXYLATE CARRIER"/>
    <property type="match status" value="1"/>
</dbReference>
<keyword evidence="6" id="KW-1133">Transmembrane helix</keyword>
<evidence type="ECO:0000256" key="9">
    <source>
        <dbReference type="RuleBase" id="RU000488"/>
    </source>
</evidence>
<proteinExistence type="inferred from homology"/>
<evidence type="ECO:0000256" key="3">
    <source>
        <dbReference type="ARBA" id="ARBA00022448"/>
    </source>
</evidence>
<accession>A0A8S1M9F9</accession>
<dbReference type="OMA" id="RRWILTH"/>
<evidence type="ECO:0000256" key="2">
    <source>
        <dbReference type="ARBA" id="ARBA00006375"/>
    </source>
</evidence>
<dbReference type="GO" id="GO:0005743">
    <property type="term" value="C:mitochondrial inner membrane"/>
    <property type="evidence" value="ECO:0007669"/>
    <property type="project" value="UniProtKB-SubCell"/>
</dbReference>
<keyword evidence="4" id="KW-0677">Repeat</keyword>
<evidence type="ECO:0000256" key="8">
    <source>
        <dbReference type="PROSITE-ProRule" id="PRU00282"/>
    </source>
</evidence>
<keyword evidence="7" id="KW-0496">Mitochondrion</keyword>
<keyword evidence="8 9" id="KW-0812">Transmembrane</keyword>
<evidence type="ECO:0000256" key="5">
    <source>
        <dbReference type="ARBA" id="ARBA00022792"/>
    </source>
</evidence>
<feature type="repeat" description="Solcar" evidence="8">
    <location>
        <begin position="209"/>
        <end position="293"/>
    </location>
</feature>
<protein>
    <recommendedName>
        <fullName evidence="12">Mitochondrial carrier protein</fullName>
    </recommendedName>
</protein>
<reference evidence="10" key="1">
    <citation type="submission" date="2021-01" db="EMBL/GenBank/DDBJ databases">
        <authorList>
            <consortium name="Genoscope - CEA"/>
            <person name="William W."/>
        </authorList>
    </citation>
    <scope>NUCLEOTIDE SEQUENCE</scope>
</reference>
<comment type="caution">
    <text evidence="10">The sequence shown here is derived from an EMBL/GenBank/DDBJ whole genome shotgun (WGS) entry which is preliminary data.</text>
</comment>
<evidence type="ECO:0000313" key="10">
    <source>
        <dbReference type="EMBL" id="CAD8074433.1"/>
    </source>
</evidence>
<dbReference type="AlphaFoldDB" id="A0A8S1M9F9"/>
<keyword evidence="8" id="KW-0472">Membrane</keyword>
<evidence type="ECO:0000313" key="11">
    <source>
        <dbReference type="Proteomes" id="UP000688137"/>
    </source>
</evidence>
<dbReference type="EMBL" id="CAJJDM010000052">
    <property type="protein sequence ID" value="CAD8074433.1"/>
    <property type="molecule type" value="Genomic_DNA"/>
</dbReference>
<keyword evidence="11" id="KW-1185">Reference proteome</keyword>
<evidence type="ECO:0008006" key="12">
    <source>
        <dbReference type="Google" id="ProtNLM"/>
    </source>
</evidence>
<keyword evidence="3 9" id="KW-0813">Transport</keyword>
<evidence type="ECO:0000256" key="4">
    <source>
        <dbReference type="ARBA" id="ARBA00022737"/>
    </source>
</evidence>
<dbReference type="PANTHER" id="PTHR46356:SF1">
    <property type="entry name" value="MITOCHONDRIAL 2-OXODICARBOXYLATE CARRIER"/>
    <property type="match status" value="1"/>
</dbReference>
<comment type="similarity">
    <text evidence="2 9">Belongs to the mitochondrial carrier (TC 2.A.29) family.</text>
</comment>
<evidence type="ECO:0000256" key="6">
    <source>
        <dbReference type="ARBA" id="ARBA00022989"/>
    </source>
</evidence>
<gene>
    <name evidence="10" type="ORF">PPRIM_AZ9-3.1.T0520275</name>
</gene>
<dbReference type="InterPro" id="IPR051752">
    <property type="entry name" value="Mito_2-oxodicarb_carrier"/>
</dbReference>
<comment type="subcellular location">
    <subcellularLocation>
        <location evidence="1">Mitochondrion inner membrane</location>
        <topology evidence="1">Multi-pass membrane protein</topology>
    </subcellularLocation>
</comment>
<dbReference type="PROSITE" id="PS50920">
    <property type="entry name" value="SOLCAR"/>
    <property type="match status" value="2"/>
</dbReference>